<dbReference type="GO" id="GO:0000030">
    <property type="term" value="F:mannosyltransferase activity"/>
    <property type="evidence" value="ECO:0007669"/>
    <property type="project" value="TreeGrafter"/>
</dbReference>
<dbReference type="AlphaFoldDB" id="A0A1E3Q573"/>
<dbReference type="OrthoDB" id="409543at2759"/>
<dbReference type="SUPFAM" id="SSF53448">
    <property type="entry name" value="Nucleotide-diphospho-sugar transferases"/>
    <property type="match status" value="1"/>
</dbReference>
<reference evidence="4 5" key="1">
    <citation type="journal article" date="2016" name="Proc. Natl. Acad. Sci. U.S.A.">
        <title>Comparative genomics of biotechnologically important yeasts.</title>
        <authorList>
            <person name="Riley R."/>
            <person name="Haridas S."/>
            <person name="Wolfe K.H."/>
            <person name="Lopes M.R."/>
            <person name="Hittinger C.T."/>
            <person name="Goeker M."/>
            <person name="Salamov A.A."/>
            <person name="Wisecaver J.H."/>
            <person name="Long T.M."/>
            <person name="Calvey C.H."/>
            <person name="Aerts A.L."/>
            <person name="Barry K.W."/>
            <person name="Choi C."/>
            <person name="Clum A."/>
            <person name="Coughlan A.Y."/>
            <person name="Deshpande S."/>
            <person name="Douglass A.P."/>
            <person name="Hanson S.J."/>
            <person name="Klenk H.-P."/>
            <person name="LaButti K.M."/>
            <person name="Lapidus A."/>
            <person name="Lindquist E.A."/>
            <person name="Lipzen A.M."/>
            <person name="Meier-Kolthoff J.P."/>
            <person name="Ohm R.A."/>
            <person name="Otillar R.P."/>
            <person name="Pangilinan J.L."/>
            <person name="Peng Y."/>
            <person name="Rokas A."/>
            <person name="Rosa C.A."/>
            <person name="Scheuner C."/>
            <person name="Sibirny A.A."/>
            <person name="Slot J.C."/>
            <person name="Stielow J.B."/>
            <person name="Sun H."/>
            <person name="Kurtzman C.P."/>
            <person name="Blackwell M."/>
            <person name="Grigoriev I.V."/>
            <person name="Jeffries T.W."/>
        </authorList>
    </citation>
    <scope>NUCLEOTIDE SEQUENCE [LARGE SCALE GENOMIC DNA]</scope>
    <source>
        <strain evidence="4 5">NRRL Y-11557</strain>
    </source>
</reference>
<dbReference type="PANTHER" id="PTHR32385:SF23">
    <property type="entry name" value="NUCLEOTIDE-DIPHOSPHO-SUGAR TRANSFERASE"/>
    <property type="match status" value="1"/>
</dbReference>
<evidence type="ECO:0008006" key="6">
    <source>
        <dbReference type="Google" id="ProtNLM"/>
    </source>
</evidence>
<feature type="transmembrane region" description="Helical" evidence="3">
    <location>
        <begin position="12"/>
        <end position="30"/>
    </location>
</feature>
<dbReference type="GO" id="GO:0051999">
    <property type="term" value="P:mannosyl-inositol phosphorylceramide biosynthetic process"/>
    <property type="evidence" value="ECO:0007669"/>
    <property type="project" value="TreeGrafter"/>
</dbReference>
<proteinExistence type="inferred from homology"/>
<evidence type="ECO:0000256" key="3">
    <source>
        <dbReference type="SAM" id="Phobius"/>
    </source>
</evidence>
<keyword evidence="2" id="KW-0808">Transferase</keyword>
<gene>
    <name evidence="4" type="ORF">LIPSTDRAFT_337366</name>
</gene>
<keyword evidence="5" id="KW-1185">Reference proteome</keyword>
<name>A0A1E3Q573_LIPST</name>
<dbReference type="InterPro" id="IPR051706">
    <property type="entry name" value="Glycosyltransferase_domain"/>
</dbReference>
<keyword evidence="3" id="KW-0812">Transmembrane</keyword>
<dbReference type="Proteomes" id="UP000094385">
    <property type="component" value="Unassembled WGS sequence"/>
</dbReference>
<organism evidence="4 5">
    <name type="scientific">Lipomyces starkeyi NRRL Y-11557</name>
    <dbReference type="NCBI Taxonomy" id="675824"/>
    <lineage>
        <taxon>Eukaryota</taxon>
        <taxon>Fungi</taxon>
        <taxon>Dikarya</taxon>
        <taxon>Ascomycota</taxon>
        <taxon>Saccharomycotina</taxon>
        <taxon>Lipomycetes</taxon>
        <taxon>Lipomycetales</taxon>
        <taxon>Lipomycetaceae</taxon>
        <taxon>Lipomyces</taxon>
    </lineage>
</organism>
<evidence type="ECO:0000313" key="4">
    <source>
        <dbReference type="EMBL" id="ODQ72859.1"/>
    </source>
</evidence>
<dbReference type="InterPro" id="IPR007577">
    <property type="entry name" value="GlycoTrfase_DXD_sugar-bd_CS"/>
</dbReference>
<dbReference type="GO" id="GO:0016020">
    <property type="term" value="C:membrane"/>
    <property type="evidence" value="ECO:0007669"/>
    <property type="project" value="GOC"/>
</dbReference>
<dbReference type="EMBL" id="KV454294">
    <property type="protein sequence ID" value="ODQ72859.1"/>
    <property type="molecule type" value="Genomic_DNA"/>
</dbReference>
<protein>
    <recommendedName>
        <fullName evidence="6">Glycosyltransferase family 32 protein</fullName>
    </recommendedName>
</protein>
<evidence type="ECO:0000256" key="2">
    <source>
        <dbReference type="ARBA" id="ARBA00022679"/>
    </source>
</evidence>
<dbReference type="PANTHER" id="PTHR32385">
    <property type="entry name" value="MANNOSYL PHOSPHORYLINOSITOL CERAMIDE SYNTHASE"/>
    <property type="match status" value="1"/>
</dbReference>
<dbReference type="Gene3D" id="3.90.550.20">
    <property type="match status" value="1"/>
</dbReference>
<accession>A0A1E3Q573</accession>
<dbReference type="InterPro" id="IPR029044">
    <property type="entry name" value="Nucleotide-diphossugar_trans"/>
</dbReference>
<comment type="similarity">
    <text evidence="1">Belongs to the glycosyltransferase 32 family.</text>
</comment>
<dbReference type="Pfam" id="PF04488">
    <property type="entry name" value="Gly_transf_sug"/>
    <property type="match status" value="1"/>
</dbReference>
<keyword evidence="3" id="KW-0472">Membrane</keyword>
<keyword evidence="3" id="KW-1133">Transmembrane helix</keyword>
<sequence>MTAISSLSPPFRRVVALVVIVVFVGTLIYFRDLSASTLYKGLDPPNHSKAAQLSAKDLLKSPVSKNYEFVPKLIHQSWSTPELPSKFETWSRSCREQNPDWQWVLWTDEDNLNLVKQYFPWFLEYYQKLPGEIYRADLVRNMYMYLYGGMYADLDIECLRPANELFETYNITTVPYKSTYDGSHHRTSNTQQERKAFFGRMGTNDTFDHSIPNAWMASTPGHPFFLLSLDSVIEKLKGEIPGKITAEHLTGPIALRRYINLYLKKYKDSDELDQRMNKNPIVDVFGPQDSMKHSVEVLPWWNVFPYSWDRDGLAFKEICSVNSEQYDRERCKLNIATDHWGSYFITYWSHSWSRSGHNENNMKNIAD</sequence>
<evidence type="ECO:0000313" key="5">
    <source>
        <dbReference type="Proteomes" id="UP000094385"/>
    </source>
</evidence>
<evidence type="ECO:0000256" key="1">
    <source>
        <dbReference type="ARBA" id="ARBA00009003"/>
    </source>
</evidence>